<dbReference type="InterPro" id="IPR025534">
    <property type="entry name" value="DUF4420"/>
</dbReference>
<evidence type="ECO:0000313" key="2">
    <source>
        <dbReference type="Proteomes" id="UP001364211"/>
    </source>
</evidence>
<dbReference type="RefSeq" id="WP_340292533.1">
    <property type="nucleotide sequence ID" value="NZ_JBBJUP010000015.1"/>
</dbReference>
<dbReference type="Proteomes" id="UP001364211">
    <property type="component" value="Unassembled WGS sequence"/>
</dbReference>
<proteinExistence type="predicted"/>
<evidence type="ECO:0000313" key="1">
    <source>
        <dbReference type="EMBL" id="MEJ8280882.1"/>
    </source>
</evidence>
<keyword evidence="2" id="KW-1185">Reference proteome</keyword>
<dbReference type="Pfam" id="PF14390">
    <property type="entry name" value="DUF4420"/>
    <property type="match status" value="1"/>
</dbReference>
<accession>A0ABU8TA95</accession>
<name>A0ABU8TA95_9PSEU</name>
<gene>
    <name evidence="1" type="ORF">WJX68_18210</name>
</gene>
<comment type="caution">
    <text evidence="1">The sequence shown here is derived from an EMBL/GenBank/DDBJ whole genome shotgun (WGS) entry which is preliminary data.</text>
</comment>
<sequence length="300" mass="32851">MTSRRGSVLLALRDDDSRHLLIPIDPRHTLPIEPEGQAVTLSRRVLEDDTVRRAYADLALVDDRMEDLFRALCAEVLTRISAEPERPVRALRRALADWRALLSGARRLLGASELAGLFGELSVLRDLVGADPGAVVCWTGPTGSAQDFHRGSVALEVKATMSPEGRTIRVHGLDQLDGGAGTLLLSWFRLRTDRGRSVPDIVEEILGLCDDPDSFLRALGEVGYRHSDADLYRTRVFEPVERLDHEVGPGFPRLTTASLRGDAVPAGVGHVDYDLDLDAAPAVAARIPTDDVVRHLLEQP</sequence>
<reference evidence="1 2" key="1">
    <citation type="submission" date="2024-03" db="EMBL/GenBank/DDBJ databases">
        <title>Draft genome sequence of Pseudonocardia sp. DW16-2.</title>
        <authorList>
            <person name="Duangmal K."/>
        </authorList>
    </citation>
    <scope>NUCLEOTIDE SEQUENCE [LARGE SCALE GENOMIC DNA]</scope>
    <source>
        <strain evidence="1 2">DW16-2</strain>
    </source>
</reference>
<protein>
    <submittedName>
        <fullName evidence="1">PD-(D/E)XK motif protein</fullName>
    </submittedName>
</protein>
<organism evidence="1 2">
    <name type="scientific">Pseudonocardia spirodelae</name>
    <dbReference type="NCBI Taxonomy" id="3133431"/>
    <lineage>
        <taxon>Bacteria</taxon>
        <taxon>Bacillati</taxon>
        <taxon>Actinomycetota</taxon>
        <taxon>Actinomycetes</taxon>
        <taxon>Pseudonocardiales</taxon>
        <taxon>Pseudonocardiaceae</taxon>
        <taxon>Pseudonocardia</taxon>
    </lineage>
</organism>
<dbReference type="EMBL" id="JBBJUP010000015">
    <property type="protein sequence ID" value="MEJ8280882.1"/>
    <property type="molecule type" value="Genomic_DNA"/>
</dbReference>